<feature type="compositionally biased region" description="Basic and acidic residues" evidence="10">
    <location>
        <begin position="48"/>
        <end position="73"/>
    </location>
</feature>
<dbReference type="EC" id="2.1.1.-" evidence="9"/>
<keyword evidence="6 9" id="KW-0949">S-adenosyl-L-methionine</keyword>
<accession>A0A9P4T4S9</accession>
<evidence type="ECO:0000256" key="10">
    <source>
        <dbReference type="SAM" id="MobiDB-lite"/>
    </source>
</evidence>
<dbReference type="Pfam" id="PF05148">
    <property type="entry name" value="Methyltransf_8"/>
    <property type="match status" value="2"/>
</dbReference>
<feature type="compositionally biased region" description="Low complexity" evidence="10">
    <location>
        <begin position="123"/>
        <end position="145"/>
    </location>
</feature>
<dbReference type="EMBL" id="SWKU01000035">
    <property type="protein sequence ID" value="KAF2995042.1"/>
    <property type="molecule type" value="Genomic_DNA"/>
</dbReference>
<dbReference type="FunFam" id="1.10.10.2150:FF:000001">
    <property type="entry name" value="Ribosomal RNA-processing protein 8"/>
    <property type="match status" value="1"/>
</dbReference>
<dbReference type="InterPro" id="IPR007823">
    <property type="entry name" value="RRP8"/>
</dbReference>
<feature type="region of interest" description="Disordered" evidence="10">
    <location>
        <begin position="15"/>
        <end position="185"/>
    </location>
</feature>
<dbReference type="InterPro" id="IPR042036">
    <property type="entry name" value="RRP8_N"/>
</dbReference>
<keyword evidence="5 9" id="KW-0808">Transferase</keyword>
<evidence type="ECO:0000313" key="11">
    <source>
        <dbReference type="EMBL" id="KAF2995042.1"/>
    </source>
</evidence>
<dbReference type="SUPFAM" id="SSF53335">
    <property type="entry name" value="S-adenosyl-L-methionine-dependent methyltransferases"/>
    <property type="match status" value="1"/>
</dbReference>
<evidence type="ECO:0000256" key="3">
    <source>
        <dbReference type="ARBA" id="ARBA00022552"/>
    </source>
</evidence>
<dbReference type="GO" id="GO:0016433">
    <property type="term" value="F:rRNA (adenine) methyltransferase activity"/>
    <property type="evidence" value="ECO:0007669"/>
    <property type="project" value="TreeGrafter"/>
</dbReference>
<evidence type="ECO:0000313" key="12">
    <source>
        <dbReference type="Proteomes" id="UP000801428"/>
    </source>
</evidence>
<dbReference type="InterPro" id="IPR029063">
    <property type="entry name" value="SAM-dependent_MTases_sf"/>
</dbReference>
<proteinExistence type="inferred from homology"/>
<keyword evidence="4 9" id="KW-0489">Methyltransferase</keyword>
<feature type="compositionally biased region" description="Basic residues" evidence="10">
    <location>
        <begin position="28"/>
        <end position="38"/>
    </location>
</feature>
<organism evidence="11 12">
    <name type="scientific">Curvularia kusanoi</name>
    <name type="common">Cochliobolus kusanoi</name>
    <dbReference type="NCBI Taxonomy" id="90978"/>
    <lineage>
        <taxon>Eukaryota</taxon>
        <taxon>Fungi</taxon>
        <taxon>Dikarya</taxon>
        <taxon>Ascomycota</taxon>
        <taxon>Pezizomycotina</taxon>
        <taxon>Dothideomycetes</taxon>
        <taxon>Pleosporomycetidae</taxon>
        <taxon>Pleosporales</taxon>
        <taxon>Pleosporineae</taxon>
        <taxon>Pleosporaceae</taxon>
        <taxon>Curvularia</taxon>
    </lineage>
</organism>
<evidence type="ECO:0000256" key="4">
    <source>
        <dbReference type="ARBA" id="ARBA00022603"/>
    </source>
</evidence>
<keyword evidence="7 9" id="KW-0539">Nucleus</keyword>
<dbReference type="GO" id="GO:0042273">
    <property type="term" value="P:ribosomal large subunit biogenesis"/>
    <property type="evidence" value="ECO:0007669"/>
    <property type="project" value="TreeGrafter"/>
</dbReference>
<dbReference type="Proteomes" id="UP000801428">
    <property type="component" value="Unassembled WGS sequence"/>
</dbReference>
<dbReference type="AlphaFoldDB" id="A0A9P4T4S9"/>
<feature type="compositionally biased region" description="Acidic residues" evidence="10">
    <location>
        <begin position="464"/>
        <end position="474"/>
    </location>
</feature>
<evidence type="ECO:0000256" key="6">
    <source>
        <dbReference type="ARBA" id="ARBA00022691"/>
    </source>
</evidence>
<dbReference type="GO" id="GO:0005730">
    <property type="term" value="C:nucleolus"/>
    <property type="evidence" value="ECO:0007669"/>
    <property type="project" value="UniProtKB-SubCell"/>
</dbReference>
<evidence type="ECO:0000256" key="7">
    <source>
        <dbReference type="ARBA" id="ARBA00023242"/>
    </source>
</evidence>
<comment type="similarity">
    <text evidence="2 9">Belongs to the methyltransferase superfamily. RRP8 family.</text>
</comment>
<protein>
    <recommendedName>
        <fullName evidence="8 9">Ribosomal RNA-processing protein 8</fullName>
        <ecNumber evidence="9">2.1.1.-</ecNumber>
    </recommendedName>
</protein>
<feature type="region of interest" description="Disordered" evidence="10">
    <location>
        <begin position="439"/>
        <end position="488"/>
    </location>
</feature>
<dbReference type="PANTHER" id="PTHR12787:SF0">
    <property type="entry name" value="RIBOSOMAL RNA-PROCESSING PROTEIN 8"/>
    <property type="match status" value="1"/>
</dbReference>
<comment type="function">
    <text evidence="9">S-adenosyl-L-methionine-dependent methyltransferase that specifically methylates the N(1) position of adenine in helix 25.1 in 25S rRNA. Required both for ribosomal 40S and 60S subunits biogenesis. Required for efficient pre-rRNA cleavage at site A2.</text>
</comment>
<dbReference type="PANTHER" id="PTHR12787">
    <property type="entry name" value="RIBOSOMAL RNA-PROCESSING PROTEIN 8"/>
    <property type="match status" value="1"/>
</dbReference>
<name>A0A9P4T4S9_CURKU</name>
<comment type="caution">
    <text evidence="11">The sequence shown here is derived from an EMBL/GenBank/DDBJ whole genome shotgun (WGS) entry which is preliminary data.</text>
</comment>
<evidence type="ECO:0000256" key="5">
    <source>
        <dbReference type="ARBA" id="ARBA00022679"/>
    </source>
</evidence>
<feature type="region of interest" description="Disordered" evidence="10">
    <location>
        <begin position="285"/>
        <end position="319"/>
    </location>
</feature>
<dbReference type="OrthoDB" id="10258825at2759"/>
<evidence type="ECO:0000256" key="1">
    <source>
        <dbReference type="ARBA" id="ARBA00004604"/>
    </source>
</evidence>
<evidence type="ECO:0000256" key="9">
    <source>
        <dbReference type="RuleBase" id="RU365074"/>
    </source>
</evidence>
<keyword evidence="3 9" id="KW-0698">rRNA processing</keyword>
<feature type="compositionally biased region" description="Basic and acidic residues" evidence="10">
    <location>
        <begin position="160"/>
        <end position="171"/>
    </location>
</feature>
<comment type="subcellular location">
    <subcellularLocation>
        <location evidence="1 9">Nucleus</location>
        <location evidence="1 9">Nucleolus</location>
    </subcellularLocation>
</comment>
<dbReference type="Gene3D" id="1.10.10.2150">
    <property type="entry name" value="Ribosomal RNA-processing protein 8, N-terminal domain"/>
    <property type="match status" value="1"/>
</dbReference>
<gene>
    <name evidence="11" type="primary">RRP8</name>
    <name evidence="11" type="ORF">E8E13_000906</name>
</gene>
<reference evidence="11" key="1">
    <citation type="submission" date="2019-04" db="EMBL/GenBank/DDBJ databases">
        <title>Sequencing of skin fungus with MAO and IRED activity.</title>
        <authorList>
            <person name="Marsaioli A.J."/>
            <person name="Bonatto J.M.C."/>
            <person name="Reis Junior O."/>
        </authorList>
    </citation>
    <scope>NUCLEOTIDE SEQUENCE</scope>
    <source>
        <strain evidence="11">30M1</strain>
    </source>
</reference>
<evidence type="ECO:0000256" key="8">
    <source>
        <dbReference type="ARBA" id="ARBA00076672"/>
    </source>
</evidence>
<dbReference type="Gene3D" id="3.40.50.150">
    <property type="entry name" value="Vaccinia Virus protein VP39"/>
    <property type="match status" value="1"/>
</dbReference>
<evidence type="ECO:0000256" key="2">
    <source>
        <dbReference type="ARBA" id="ARBA00006301"/>
    </source>
</evidence>
<sequence length="594" mass="64043">MFTVPGWNVSAPIAAQVEQPKPQDPNKLGKKALKRKRAAEKQQVNTEDLGKLWEKAEAQKVETKKAEAKKTEAPKAAQASTDADLPARALQRAAEDAAEAAAEGETKSKKRKRGPRKNAATREAAAAKAAEAGVAADAVPAGPKVADPDSKRSKKKQKKEAKAQKAEKAAQGDDEDTPAAPKAVEVPALMDPVALIPEPAGLTPLQKSMRSKLASARFRHLNESLYTKPSADSLSLFREDPSMFEDYHRGFAQQVEVWPQNPVDDYVASILARGSIKIAKDPWRAQMRDKKKKGPVAAAAEPQEEDARPVIPRGNNKPLPRTHGSKCLIADLGCGVASLSYRLQPHLASLNIDIKSFDLSQPSGPSKNLVTIADISALPLADNSTDIAIFCLALMGTNWLDFIDEAYRVLRWKGELWVAEIKSRFGRVEKKKNIPINSIGSLNKGGKVPPKKKGPKEKKKDDVEGIEDSADEQELAQTVDGASGPEGTDVSSFVEVLRSRGFVLDALPERPGDAIDLNNKMFVKLQFVKGAQPTKGKNAGTEGTSAGAKGSFKTSSALKMGMKGKKFSAVNDEDGEASEKKDAATLKPCLYKIR</sequence>
<keyword evidence="12" id="KW-1185">Reference proteome</keyword>